<dbReference type="InterPro" id="IPR016166">
    <property type="entry name" value="FAD-bd_PCMH"/>
</dbReference>
<dbReference type="Gene3D" id="3.30.70.2740">
    <property type="match status" value="1"/>
</dbReference>
<dbReference type="PROSITE" id="PS51387">
    <property type="entry name" value="FAD_PCMH"/>
    <property type="match status" value="1"/>
</dbReference>
<evidence type="ECO:0000256" key="3">
    <source>
        <dbReference type="ARBA" id="ARBA00022827"/>
    </source>
</evidence>
<comment type="cofactor">
    <cofactor evidence="1">
        <name>FAD</name>
        <dbReference type="ChEBI" id="CHEBI:57692"/>
    </cofactor>
</comment>
<feature type="compositionally biased region" description="Basic and acidic residues" evidence="5">
    <location>
        <begin position="26"/>
        <end position="41"/>
    </location>
</feature>
<name>A0A1H5YV53_9ACTN</name>
<dbReference type="PANTHER" id="PTHR42934:SF1">
    <property type="entry name" value="GLYCOLATE OXIDASE SUBUNIT GLCD"/>
    <property type="match status" value="1"/>
</dbReference>
<keyword evidence="8" id="KW-1185">Reference proteome</keyword>
<dbReference type="InterPro" id="IPR016171">
    <property type="entry name" value="Vanillyl_alc_oxidase_C-sub2"/>
</dbReference>
<keyword evidence="2" id="KW-0285">Flavoprotein</keyword>
<dbReference type="InterPro" id="IPR016164">
    <property type="entry name" value="FAD-linked_Oxase-like_C"/>
</dbReference>
<dbReference type="InterPro" id="IPR016167">
    <property type="entry name" value="FAD-bd_PCMH_sub1"/>
</dbReference>
<dbReference type="Gene3D" id="3.30.465.10">
    <property type="match status" value="1"/>
</dbReference>
<accession>A0A1H5YV53</accession>
<evidence type="ECO:0000256" key="5">
    <source>
        <dbReference type="SAM" id="MobiDB-lite"/>
    </source>
</evidence>
<dbReference type="AlphaFoldDB" id="A0A1H5YV53"/>
<dbReference type="OrthoDB" id="9811557at2"/>
<dbReference type="Gene3D" id="3.30.43.10">
    <property type="entry name" value="Uridine Diphospho-n-acetylenolpyruvylglucosamine Reductase, domain 2"/>
    <property type="match status" value="1"/>
</dbReference>
<dbReference type="GO" id="GO:0016491">
    <property type="term" value="F:oxidoreductase activity"/>
    <property type="evidence" value="ECO:0007669"/>
    <property type="project" value="UniProtKB-KW"/>
</dbReference>
<dbReference type="Pfam" id="PF01565">
    <property type="entry name" value="FAD_binding_4"/>
    <property type="match status" value="1"/>
</dbReference>
<keyword evidence="3" id="KW-0274">FAD</keyword>
<evidence type="ECO:0000256" key="1">
    <source>
        <dbReference type="ARBA" id="ARBA00001974"/>
    </source>
</evidence>
<evidence type="ECO:0000256" key="2">
    <source>
        <dbReference type="ARBA" id="ARBA00022630"/>
    </source>
</evidence>
<protein>
    <submittedName>
        <fullName evidence="7">Glycolate oxidase</fullName>
    </submittedName>
</protein>
<evidence type="ECO:0000313" key="7">
    <source>
        <dbReference type="EMBL" id="SEG27337.1"/>
    </source>
</evidence>
<dbReference type="SUPFAM" id="SSF56176">
    <property type="entry name" value="FAD-binding/transporter-associated domain-like"/>
    <property type="match status" value="1"/>
</dbReference>
<keyword evidence="4" id="KW-0560">Oxidoreductase</keyword>
<dbReference type="InterPro" id="IPR036318">
    <property type="entry name" value="FAD-bd_PCMH-like_sf"/>
</dbReference>
<dbReference type="Gene3D" id="1.10.45.10">
    <property type="entry name" value="Vanillyl-alcohol Oxidase, Chain A, domain 4"/>
    <property type="match status" value="1"/>
</dbReference>
<organism evidence="7 8">
    <name type="scientific">Actinacidiphila yanglinensis</name>
    <dbReference type="NCBI Taxonomy" id="310779"/>
    <lineage>
        <taxon>Bacteria</taxon>
        <taxon>Bacillati</taxon>
        <taxon>Actinomycetota</taxon>
        <taxon>Actinomycetes</taxon>
        <taxon>Kitasatosporales</taxon>
        <taxon>Streptomycetaceae</taxon>
        <taxon>Actinacidiphila</taxon>
    </lineage>
</organism>
<evidence type="ECO:0000256" key="4">
    <source>
        <dbReference type="ARBA" id="ARBA00023002"/>
    </source>
</evidence>
<dbReference type="InterPro" id="IPR006094">
    <property type="entry name" value="Oxid_FAD_bind_N"/>
</dbReference>
<dbReference type="InterPro" id="IPR051914">
    <property type="entry name" value="FAD-linked_OxidoTrans_Type4"/>
</dbReference>
<dbReference type="PANTHER" id="PTHR42934">
    <property type="entry name" value="GLYCOLATE OXIDASE SUBUNIT GLCD"/>
    <property type="match status" value="1"/>
</dbReference>
<evidence type="ECO:0000313" key="8">
    <source>
        <dbReference type="Proteomes" id="UP000236754"/>
    </source>
</evidence>
<gene>
    <name evidence="7" type="ORF">SAMN05216223_104138</name>
</gene>
<reference evidence="7 8" key="1">
    <citation type="submission" date="2016-10" db="EMBL/GenBank/DDBJ databases">
        <authorList>
            <person name="de Groot N.N."/>
        </authorList>
    </citation>
    <scope>NUCLEOTIDE SEQUENCE [LARGE SCALE GENOMIC DNA]</scope>
    <source>
        <strain evidence="7 8">CGMCC 4.2023</strain>
    </source>
</reference>
<dbReference type="EMBL" id="FNVU01000004">
    <property type="protein sequence ID" value="SEG27337.1"/>
    <property type="molecule type" value="Genomic_DNA"/>
</dbReference>
<evidence type="ECO:0000259" key="6">
    <source>
        <dbReference type="PROSITE" id="PS51387"/>
    </source>
</evidence>
<feature type="region of interest" description="Disordered" evidence="5">
    <location>
        <begin position="18"/>
        <end position="43"/>
    </location>
</feature>
<sequence length="527" mass="55130">MLARTRASFHHSIGTYRQVESVSSTRQDRPGRRPLREDANDGARAGALADRLRAAVGAAKVLTDPAQLRTYACDGLATVRVTPSVVVLAERREDVVAAVRLCAGAGVPFVARGSGTGLSGGAVPVADGVLIVLSRLRAVRSVDPGNARVVVEPGVINLWVTREAAPYGQAYAPDPSSQQVCSIGGNVAENAGGAHCLKYGFTVNHVMGAEVVLPDGEVVHLGGIAPEHPGFDLLGAFVGSEGTLGIATEVTVRTVQAPESVRTMLVGFHSVADAAGTVSDIIAGGILPAAVEMMDALAIEAAEAAVRCGYPQGAVAVLVIELDGPRVEVDEQFLQVERIAAARHAFETRIARDEDERALMWKGRKSAFAAVGRISPAYYVQDGVIPRTKLPEVLDEVGRLADAAGIRVANVFHAGDGNLHPLILFDDKVEGAAHAAEQLGFAILDLCVASGGSITGEHGVGVEKKSRMAVQFSADDLDTMHRLRCAFDPAGLANPGKQFPTPRLCGERPGVRTAASEDHDPALGEVF</sequence>
<feature type="domain" description="FAD-binding PCMH-type" evidence="6">
    <location>
        <begin position="79"/>
        <end position="257"/>
    </location>
</feature>
<dbReference type="GO" id="GO:0071949">
    <property type="term" value="F:FAD binding"/>
    <property type="evidence" value="ECO:0007669"/>
    <property type="project" value="InterPro"/>
</dbReference>
<dbReference type="Pfam" id="PF02913">
    <property type="entry name" value="FAD-oxidase_C"/>
    <property type="match status" value="1"/>
</dbReference>
<dbReference type="InterPro" id="IPR004113">
    <property type="entry name" value="FAD-bd_oxidored_4_C"/>
</dbReference>
<dbReference type="InterPro" id="IPR016169">
    <property type="entry name" value="FAD-bd_PCMH_sub2"/>
</dbReference>
<proteinExistence type="predicted"/>
<dbReference type="Proteomes" id="UP000236754">
    <property type="component" value="Unassembled WGS sequence"/>
</dbReference>
<dbReference type="SUPFAM" id="SSF55103">
    <property type="entry name" value="FAD-linked oxidases, C-terminal domain"/>
    <property type="match status" value="1"/>
</dbReference>